<dbReference type="Pfam" id="PF12417">
    <property type="entry name" value="DUF3669"/>
    <property type="match status" value="1"/>
</dbReference>
<name>A0A074Y1X5_AURSE</name>
<dbReference type="Proteomes" id="UP000030641">
    <property type="component" value="Unassembled WGS sequence"/>
</dbReference>
<sequence>MASIYPFTKEELDKVHPDSLLCRMLSTKATLPISENSTQPALNGTQIGKGQCGEVHINDTTKVKKTPNLPEKIVELRRDYHCHTAVVEAWRDAPSSLGHNISTPETREIEYDSVYNYDLFSERILPLQAPIPEMLLRSVYPKSTKIQRAACLNMPENNNCLVRLYLGRRGVDRSKSSVENMTLRNFPLHVDEMERLNLPVPMYVEAIAEALALMHWSANIDANDVEFILGSSRQDLSSSQDQGHSASIWLLDFNQCRKFNEDKAGLKLLVDGFWMNDPYYPRPSSTDKRDKVLWTLFSSKYLDASALLMDGKMPRQFIEGVEEEGYRWRERPSIFAN</sequence>
<accession>A0A074Y1X5</accession>
<evidence type="ECO:0000313" key="3">
    <source>
        <dbReference type="Proteomes" id="UP000030641"/>
    </source>
</evidence>
<evidence type="ECO:0000259" key="1">
    <source>
        <dbReference type="Pfam" id="PF12417"/>
    </source>
</evidence>
<dbReference type="OMA" id="ILHWKAG"/>
<dbReference type="InterPro" id="IPR022137">
    <property type="entry name" value="Znf_prot_DUF3669"/>
</dbReference>
<dbReference type="RefSeq" id="XP_013340142.1">
    <property type="nucleotide sequence ID" value="XM_013484688.1"/>
</dbReference>
<dbReference type="AlphaFoldDB" id="A0A074Y1X5"/>
<dbReference type="PANTHER" id="PTHR40780:SF2">
    <property type="entry name" value="DUF3669 DOMAIN-CONTAINING PROTEIN"/>
    <property type="match status" value="1"/>
</dbReference>
<proteinExistence type="predicted"/>
<gene>
    <name evidence="2" type="ORF">AUEXF2481DRAFT_32880</name>
</gene>
<evidence type="ECO:0000313" key="2">
    <source>
        <dbReference type="EMBL" id="KEQ91710.1"/>
    </source>
</evidence>
<dbReference type="PANTHER" id="PTHR40780">
    <property type="entry name" value="DUF3669 DOMAIN-CONTAINING PROTEIN"/>
    <property type="match status" value="1"/>
</dbReference>
<dbReference type="OrthoDB" id="2993351at2759"/>
<organism evidence="2 3">
    <name type="scientific">Aureobasidium subglaciale (strain EXF-2481)</name>
    <name type="common">Aureobasidium pullulans var. subglaciale</name>
    <dbReference type="NCBI Taxonomy" id="1043005"/>
    <lineage>
        <taxon>Eukaryota</taxon>
        <taxon>Fungi</taxon>
        <taxon>Dikarya</taxon>
        <taxon>Ascomycota</taxon>
        <taxon>Pezizomycotina</taxon>
        <taxon>Dothideomycetes</taxon>
        <taxon>Dothideomycetidae</taxon>
        <taxon>Dothideales</taxon>
        <taxon>Saccotheciaceae</taxon>
        <taxon>Aureobasidium</taxon>
    </lineage>
</organism>
<dbReference type="InParanoid" id="A0A074Y1X5"/>
<reference evidence="2 3" key="1">
    <citation type="journal article" date="2014" name="BMC Genomics">
        <title>Genome sequencing of four Aureobasidium pullulans varieties: biotechnological potential, stress tolerance, and description of new species.</title>
        <authorList>
            <person name="Gostin Ar C."/>
            <person name="Ohm R.A."/>
            <person name="Kogej T."/>
            <person name="Sonjak S."/>
            <person name="Turk M."/>
            <person name="Zajc J."/>
            <person name="Zalar P."/>
            <person name="Grube M."/>
            <person name="Sun H."/>
            <person name="Han J."/>
            <person name="Sharma A."/>
            <person name="Chiniquy J."/>
            <person name="Ngan C.Y."/>
            <person name="Lipzen A."/>
            <person name="Barry K."/>
            <person name="Grigoriev I.V."/>
            <person name="Gunde-Cimerman N."/>
        </authorList>
    </citation>
    <scope>NUCLEOTIDE SEQUENCE [LARGE SCALE GENOMIC DNA]</scope>
    <source>
        <strain evidence="2 3">EXF-2481</strain>
    </source>
</reference>
<dbReference type="HOGENOM" id="CLU_039531_2_1_1"/>
<protein>
    <recommendedName>
        <fullName evidence="1">DUF3669 domain-containing protein</fullName>
    </recommendedName>
</protein>
<feature type="domain" description="DUF3669" evidence="1">
    <location>
        <begin position="248"/>
        <end position="309"/>
    </location>
</feature>
<dbReference type="GeneID" id="25364729"/>
<dbReference type="EMBL" id="KL584776">
    <property type="protein sequence ID" value="KEQ91710.1"/>
    <property type="molecule type" value="Genomic_DNA"/>
</dbReference>
<keyword evidence="3" id="KW-1185">Reference proteome</keyword>